<dbReference type="EMBL" id="BTSY01000004">
    <property type="protein sequence ID" value="GMT22390.1"/>
    <property type="molecule type" value="Genomic_DNA"/>
</dbReference>
<keyword evidence="1" id="KW-1133">Transmembrane helix</keyword>
<feature type="non-terminal residue" evidence="2">
    <location>
        <position position="1"/>
    </location>
</feature>
<reference evidence="2" key="1">
    <citation type="submission" date="2023-10" db="EMBL/GenBank/DDBJ databases">
        <title>Genome assembly of Pristionchus species.</title>
        <authorList>
            <person name="Yoshida K."/>
            <person name="Sommer R.J."/>
        </authorList>
    </citation>
    <scope>NUCLEOTIDE SEQUENCE</scope>
    <source>
        <strain evidence="2">RS5133</strain>
    </source>
</reference>
<dbReference type="GO" id="GO:0005886">
    <property type="term" value="C:plasma membrane"/>
    <property type="evidence" value="ECO:0007669"/>
    <property type="project" value="TreeGrafter"/>
</dbReference>
<keyword evidence="3" id="KW-1185">Reference proteome</keyword>
<dbReference type="InterPro" id="IPR053219">
    <property type="entry name" value="GPCR_Dmsr-1"/>
</dbReference>
<evidence type="ECO:0000313" key="3">
    <source>
        <dbReference type="Proteomes" id="UP001432322"/>
    </source>
</evidence>
<evidence type="ECO:0000313" key="2">
    <source>
        <dbReference type="EMBL" id="GMT22390.1"/>
    </source>
</evidence>
<dbReference type="Proteomes" id="UP001432322">
    <property type="component" value="Unassembled WGS sequence"/>
</dbReference>
<sequence>CKSLLFDLPHDSPVYDIIDNIGTAYMSFFYYYIIVGGPISLVLNVFLMFILTRKQLWSPYNFVFFMMVLDQSLAILGRFIMMGSIYFGGDCESVF</sequence>
<keyword evidence="1" id="KW-0812">Transmembrane</keyword>
<feature type="transmembrane region" description="Helical" evidence="1">
    <location>
        <begin position="63"/>
        <end position="87"/>
    </location>
</feature>
<dbReference type="PANTHER" id="PTHR46273">
    <property type="entry name" value="MYOSUPPRESSIN RECEPTOR 1, ISOFORM B-RELATED"/>
    <property type="match status" value="1"/>
</dbReference>
<dbReference type="GO" id="GO:0008528">
    <property type="term" value="F:G protein-coupled peptide receptor activity"/>
    <property type="evidence" value="ECO:0007669"/>
    <property type="project" value="TreeGrafter"/>
</dbReference>
<keyword evidence="1" id="KW-0472">Membrane</keyword>
<evidence type="ECO:0008006" key="4">
    <source>
        <dbReference type="Google" id="ProtNLM"/>
    </source>
</evidence>
<dbReference type="AlphaFoldDB" id="A0AAV5VV23"/>
<organism evidence="2 3">
    <name type="scientific">Pristionchus fissidentatus</name>
    <dbReference type="NCBI Taxonomy" id="1538716"/>
    <lineage>
        <taxon>Eukaryota</taxon>
        <taxon>Metazoa</taxon>
        <taxon>Ecdysozoa</taxon>
        <taxon>Nematoda</taxon>
        <taxon>Chromadorea</taxon>
        <taxon>Rhabditida</taxon>
        <taxon>Rhabditina</taxon>
        <taxon>Diplogasteromorpha</taxon>
        <taxon>Diplogasteroidea</taxon>
        <taxon>Neodiplogasteridae</taxon>
        <taxon>Pristionchus</taxon>
    </lineage>
</organism>
<feature type="non-terminal residue" evidence="2">
    <location>
        <position position="95"/>
    </location>
</feature>
<comment type="caution">
    <text evidence="2">The sequence shown here is derived from an EMBL/GenBank/DDBJ whole genome shotgun (WGS) entry which is preliminary data.</text>
</comment>
<dbReference type="PANTHER" id="PTHR46273:SF14">
    <property type="entry name" value="G-PROTEIN COUPLED RECEPTOR DMSR-1"/>
    <property type="match status" value="1"/>
</dbReference>
<protein>
    <recommendedName>
        <fullName evidence="4">G-protein coupled receptors family 1 profile domain-containing protein</fullName>
    </recommendedName>
</protein>
<feature type="transmembrane region" description="Helical" evidence="1">
    <location>
        <begin position="29"/>
        <end position="51"/>
    </location>
</feature>
<name>A0AAV5VV23_9BILA</name>
<accession>A0AAV5VV23</accession>
<proteinExistence type="predicted"/>
<gene>
    <name evidence="2" type="ORF">PFISCL1PPCAC_13687</name>
</gene>
<evidence type="ECO:0000256" key="1">
    <source>
        <dbReference type="SAM" id="Phobius"/>
    </source>
</evidence>